<proteinExistence type="predicted"/>
<evidence type="ECO:0000256" key="1">
    <source>
        <dbReference type="SAM" id="MobiDB-lite"/>
    </source>
</evidence>
<dbReference type="GeneID" id="98164105"/>
<comment type="caution">
    <text evidence="2">The sequence shown here is derived from an EMBL/GenBank/DDBJ whole genome shotgun (WGS) entry which is preliminary data.</text>
</comment>
<keyword evidence="3" id="KW-1185">Reference proteome</keyword>
<dbReference type="RefSeq" id="XP_070901478.1">
    <property type="nucleotide sequence ID" value="XM_071048941.1"/>
</dbReference>
<name>A0ABR4KQR1_9EURO</name>
<feature type="region of interest" description="Disordered" evidence="1">
    <location>
        <begin position="1"/>
        <end position="23"/>
    </location>
</feature>
<evidence type="ECO:0000313" key="3">
    <source>
        <dbReference type="Proteomes" id="UP001610444"/>
    </source>
</evidence>
<reference evidence="2 3" key="1">
    <citation type="submission" date="2024-07" db="EMBL/GenBank/DDBJ databases">
        <title>Section-level genome sequencing and comparative genomics of Aspergillus sections Usti and Cavernicolus.</title>
        <authorList>
            <consortium name="Lawrence Berkeley National Laboratory"/>
            <person name="Nybo J.L."/>
            <person name="Vesth T.C."/>
            <person name="Theobald S."/>
            <person name="Frisvad J.C."/>
            <person name="Larsen T.O."/>
            <person name="Kjaerboelling I."/>
            <person name="Rothschild-Mancinelli K."/>
            <person name="Lyhne E.K."/>
            <person name="Kogle M.E."/>
            <person name="Barry K."/>
            <person name="Clum A."/>
            <person name="Na H."/>
            <person name="Ledsgaard L."/>
            <person name="Lin J."/>
            <person name="Lipzen A."/>
            <person name="Kuo A."/>
            <person name="Riley R."/>
            <person name="Mondo S."/>
            <person name="LaButti K."/>
            <person name="Haridas S."/>
            <person name="Pangalinan J."/>
            <person name="Salamov A.A."/>
            <person name="Simmons B.A."/>
            <person name="Magnuson J.K."/>
            <person name="Chen J."/>
            <person name="Drula E."/>
            <person name="Henrissat B."/>
            <person name="Wiebenga A."/>
            <person name="Lubbers R.J."/>
            <person name="Gomes A.C."/>
            <person name="Macurrencykelacurrency M.R."/>
            <person name="Stajich J."/>
            <person name="Grigoriev I.V."/>
            <person name="Mortensen U.H."/>
            <person name="De vries R.P."/>
            <person name="Baker S.E."/>
            <person name="Andersen M.R."/>
        </authorList>
    </citation>
    <scope>NUCLEOTIDE SEQUENCE [LARGE SCALE GENOMIC DNA]</scope>
    <source>
        <strain evidence="2 3">CBS 756.74</strain>
    </source>
</reference>
<accession>A0ABR4KQR1</accession>
<sequence length="157" mass="16674">MQRRTRTPNQTPGPATPEAELPPPVIVNLVSPGFCSTTLGSDGKPLPLLVRIIRGFLDRTVEVGSRTLVLAASAPASSHGEFQSDGANQDVEAWIYEDVGRRAQVKVFEQTMRVLEERWPGVAREAGLSIVLSLSAGSPGEVQSCVGVAASHGICIE</sequence>
<dbReference type="Proteomes" id="UP001610444">
    <property type="component" value="Unassembled WGS sequence"/>
</dbReference>
<dbReference type="Gene3D" id="3.40.50.720">
    <property type="entry name" value="NAD(P)-binding Rossmann-like Domain"/>
    <property type="match status" value="1"/>
</dbReference>
<dbReference type="EMBL" id="JBFXLR010000011">
    <property type="protein sequence ID" value="KAL2854614.1"/>
    <property type="molecule type" value="Genomic_DNA"/>
</dbReference>
<evidence type="ECO:0000313" key="2">
    <source>
        <dbReference type="EMBL" id="KAL2854614.1"/>
    </source>
</evidence>
<protein>
    <submittedName>
        <fullName evidence="2">Uncharacterized protein</fullName>
    </submittedName>
</protein>
<organism evidence="2 3">
    <name type="scientific">Aspergillus pseudodeflectus</name>
    <dbReference type="NCBI Taxonomy" id="176178"/>
    <lineage>
        <taxon>Eukaryota</taxon>
        <taxon>Fungi</taxon>
        <taxon>Dikarya</taxon>
        <taxon>Ascomycota</taxon>
        <taxon>Pezizomycotina</taxon>
        <taxon>Eurotiomycetes</taxon>
        <taxon>Eurotiomycetidae</taxon>
        <taxon>Eurotiales</taxon>
        <taxon>Aspergillaceae</taxon>
        <taxon>Aspergillus</taxon>
        <taxon>Aspergillus subgen. Nidulantes</taxon>
    </lineage>
</organism>
<gene>
    <name evidence="2" type="ORF">BJX68DRAFT_30514</name>
</gene>